<dbReference type="InterPro" id="IPR005846">
    <property type="entry name" value="A-D-PHexomutase_a/b/a-III"/>
</dbReference>
<dbReference type="PANTHER" id="PTHR43771">
    <property type="entry name" value="PHOSPHOMANNOMUTASE"/>
    <property type="match status" value="1"/>
</dbReference>
<protein>
    <recommendedName>
        <fullName evidence="7">Alpha-D-phosphohexomutase alpha/beta/alpha domain-containing protein</fullName>
    </recommendedName>
</protein>
<dbReference type="GO" id="GO:0005975">
    <property type="term" value="P:carbohydrate metabolic process"/>
    <property type="evidence" value="ECO:0007669"/>
    <property type="project" value="InterPro"/>
</dbReference>
<evidence type="ECO:0000313" key="8">
    <source>
        <dbReference type="EMBL" id="GEA88642.1"/>
    </source>
</evidence>
<dbReference type="AlphaFoldDB" id="A0A4Y3KWZ3"/>
<keyword evidence="3" id="KW-0479">Metal-binding</keyword>
<evidence type="ECO:0000256" key="2">
    <source>
        <dbReference type="ARBA" id="ARBA00022553"/>
    </source>
</evidence>
<evidence type="ECO:0000313" key="9">
    <source>
        <dbReference type="Proteomes" id="UP000317046"/>
    </source>
</evidence>
<keyword evidence="9" id="KW-1185">Reference proteome</keyword>
<dbReference type="GO" id="GO:0046872">
    <property type="term" value="F:metal ion binding"/>
    <property type="evidence" value="ECO:0007669"/>
    <property type="project" value="UniProtKB-KW"/>
</dbReference>
<dbReference type="Gene3D" id="3.40.120.10">
    <property type="entry name" value="Alpha-D-Glucose-1,6-Bisphosphate, subunit A, domain 3"/>
    <property type="match status" value="2"/>
</dbReference>
<dbReference type="SUPFAM" id="SSF55957">
    <property type="entry name" value="Phosphoglucomutase, C-terminal domain"/>
    <property type="match status" value="1"/>
</dbReference>
<feature type="region of interest" description="Disordered" evidence="6">
    <location>
        <begin position="1"/>
        <end position="26"/>
    </location>
</feature>
<keyword evidence="5" id="KW-0413">Isomerase</keyword>
<organism evidence="8 9">
    <name type="scientific">Cellulomonas cellasea</name>
    <dbReference type="NCBI Taxonomy" id="43670"/>
    <lineage>
        <taxon>Bacteria</taxon>
        <taxon>Bacillati</taxon>
        <taxon>Actinomycetota</taxon>
        <taxon>Actinomycetes</taxon>
        <taxon>Micrococcales</taxon>
        <taxon>Cellulomonadaceae</taxon>
        <taxon>Cellulomonas</taxon>
    </lineage>
</organism>
<dbReference type="Proteomes" id="UP000317046">
    <property type="component" value="Unassembled WGS sequence"/>
</dbReference>
<evidence type="ECO:0000256" key="1">
    <source>
        <dbReference type="ARBA" id="ARBA00001946"/>
    </source>
</evidence>
<reference evidence="8" key="1">
    <citation type="submission" date="2019-06" db="EMBL/GenBank/DDBJ databases">
        <title>Whole genome shotgun sequence of Cellulomonas cellasea NBRC 3753.</title>
        <authorList>
            <person name="Hosoyama A."/>
            <person name="Uohara A."/>
            <person name="Ohji S."/>
            <person name="Ichikawa N."/>
        </authorList>
    </citation>
    <scope>NUCLEOTIDE SEQUENCE [LARGE SCALE GENOMIC DNA]</scope>
    <source>
        <strain evidence="8">NBRC 3753</strain>
    </source>
</reference>
<dbReference type="InterPro" id="IPR036900">
    <property type="entry name" value="A-D-PHexomutase_C_sf"/>
</dbReference>
<comment type="caution">
    <text evidence="8">The sequence shown here is derived from an EMBL/GenBank/DDBJ whole genome shotgun (WGS) entry which is preliminary data.</text>
</comment>
<dbReference type="Pfam" id="PF02880">
    <property type="entry name" value="PGM_PMM_III"/>
    <property type="match status" value="1"/>
</dbReference>
<gene>
    <name evidence="8" type="ORF">CCE01nite_25910</name>
</gene>
<dbReference type="SUPFAM" id="SSF53738">
    <property type="entry name" value="Phosphoglucomutase, first 3 domains"/>
    <property type="match status" value="2"/>
</dbReference>
<dbReference type="PANTHER" id="PTHR43771:SF1">
    <property type="entry name" value="PHOSPHOMANNOMUTASE"/>
    <property type="match status" value="1"/>
</dbReference>
<evidence type="ECO:0000256" key="3">
    <source>
        <dbReference type="ARBA" id="ARBA00022723"/>
    </source>
</evidence>
<accession>A0A4Y3KWZ3</accession>
<name>A0A4Y3KWZ3_9CELL</name>
<sequence length="379" mass="37734">MPEPRETDRPAPHEGPAATPRTGPDAGVRLSDLVGLEPARPVTVVLDAAHGAAGRVVRDALGDGVGGALHLVLVRGDEEPGDAPALAGDGPLVTGLGTRADAAASTADLRAAVLEHAADLGLALDPTGCALTVLDEAGEPVDEGVVAVLVGLRVVARELAAGRAPTLVRDVLASRVLEDLVGGAGAELVRTRVGLPALADAVAEHGAVLGVGHGGVFVVGGAGDTGETGDTGATGDAGETGDAVGARSGGSGGAPVASGLVAGLHVVAALADQPHPMSVLAELYQPYVSTGVLVVDVADAAAATERVHDAYVARQGAGPVVADELDGLTVAHWDATPQWWFSVRASGSGDRVGLLVEAADEDIVEKVRDDVLALVREDR</sequence>
<evidence type="ECO:0000256" key="6">
    <source>
        <dbReference type="SAM" id="MobiDB-lite"/>
    </source>
</evidence>
<evidence type="ECO:0000256" key="5">
    <source>
        <dbReference type="ARBA" id="ARBA00023235"/>
    </source>
</evidence>
<feature type="compositionally biased region" description="Basic and acidic residues" evidence="6">
    <location>
        <begin position="1"/>
        <end position="12"/>
    </location>
</feature>
<comment type="cofactor">
    <cofactor evidence="1">
        <name>Mg(2+)</name>
        <dbReference type="ChEBI" id="CHEBI:18420"/>
    </cofactor>
</comment>
<dbReference type="InterPro" id="IPR016055">
    <property type="entry name" value="A-D-PHexomutase_a/b/a-I/II/III"/>
</dbReference>
<keyword evidence="4" id="KW-0460">Magnesium</keyword>
<dbReference type="Gene3D" id="3.30.310.50">
    <property type="entry name" value="Alpha-D-phosphohexomutase, C-terminal domain"/>
    <property type="match status" value="1"/>
</dbReference>
<proteinExistence type="predicted"/>
<dbReference type="RefSeq" id="WP_141372500.1">
    <property type="nucleotide sequence ID" value="NZ_BJLR01000022.1"/>
</dbReference>
<keyword evidence="2" id="KW-0597">Phosphoprotein</keyword>
<evidence type="ECO:0000256" key="4">
    <source>
        <dbReference type="ARBA" id="ARBA00022842"/>
    </source>
</evidence>
<evidence type="ECO:0000259" key="7">
    <source>
        <dbReference type="Pfam" id="PF02880"/>
    </source>
</evidence>
<feature type="domain" description="Alpha-D-phosphohexomutase alpha/beta/alpha" evidence="7">
    <location>
        <begin position="155"/>
        <end position="211"/>
    </location>
</feature>
<dbReference type="EMBL" id="BJLR01000022">
    <property type="protein sequence ID" value="GEA88642.1"/>
    <property type="molecule type" value="Genomic_DNA"/>
</dbReference>
<dbReference type="GO" id="GO:0016868">
    <property type="term" value="F:intramolecular phosphotransferase activity"/>
    <property type="evidence" value="ECO:0007669"/>
    <property type="project" value="InterPro"/>
</dbReference>